<dbReference type="Gene3D" id="1.20.1600.10">
    <property type="entry name" value="Outer membrane efflux proteins (OEP)"/>
    <property type="match status" value="1"/>
</dbReference>
<dbReference type="RefSeq" id="WP_173075678.1">
    <property type="nucleotide sequence ID" value="NZ_CP041345.1"/>
</dbReference>
<keyword evidence="4" id="KW-1134">Transmembrane beta strand</keyword>
<dbReference type="AlphaFoldDB" id="A0A7D3Y5K2"/>
<evidence type="ECO:0000256" key="9">
    <source>
        <dbReference type="SAM" id="SignalP"/>
    </source>
</evidence>
<feature type="chain" id="PRO_5029874705" evidence="9">
    <location>
        <begin position="21"/>
        <end position="427"/>
    </location>
</feature>
<organism evidence="10 11">
    <name type="scientific">Tenuifilum thalassicum</name>
    <dbReference type="NCBI Taxonomy" id="2590900"/>
    <lineage>
        <taxon>Bacteria</taxon>
        <taxon>Pseudomonadati</taxon>
        <taxon>Bacteroidota</taxon>
        <taxon>Bacteroidia</taxon>
        <taxon>Bacteroidales</taxon>
        <taxon>Tenuifilaceae</taxon>
        <taxon>Tenuifilum</taxon>
    </lineage>
</organism>
<dbReference type="GO" id="GO:0015562">
    <property type="term" value="F:efflux transmembrane transporter activity"/>
    <property type="evidence" value="ECO:0007669"/>
    <property type="project" value="InterPro"/>
</dbReference>
<evidence type="ECO:0000313" key="11">
    <source>
        <dbReference type="Proteomes" id="UP000500961"/>
    </source>
</evidence>
<dbReference type="InterPro" id="IPR051906">
    <property type="entry name" value="TolC-like"/>
</dbReference>
<evidence type="ECO:0000256" key="7">
    <source>
        <dbReference type="ARBA" id="ARBA00023237"/>
    </source>
</evidence>
<dbReference type="PANTHER" id="PTHR30026:SF20">
    <property type="entry name" value="OUTER MEMBRANE PROTEIN TOLC"/>
    <property type="match status" value="1"/>
</dbReference>
<keyword evidence="9" id="KW-0732">Signal</keyword>
<evidence type="ECO:0000256" key="6">
    <source>
        <dbReference type="ARBA" id="ARBA00023136"/>
    </source>
</evidence>
<protein>
    <submittedName>
        <fullName evidence="10">TolC family protein</fullName>
    </submittedName>
</protein>
<evidence type="ECO:0000313" key="10">
    <source>
        <dbReference type="EMBL" id="QKG80689.1"/>
    </source>
</evidence>
<feature type="coiled-coil region" evidence="8">
    <location>
        <begin position="160"/>
        <end position="213"/>
    </location>
</feature>
<keyword evidence="3" id="KW-0813">Transport</keyword>
<name>A0A7D3Y5K2_9BACT</name>
<evidence type="ECO:0000256" key="2">
    <source>
        <dbReference type="ARBA" id="ARBA00007613"/>
    </source>
</evidence>
<feature type="signal peptide" evidence="9">
    <location>
        <begin position="1"/>
        <end position="20"/>
    </location>
</feature>
<accession>A0A7D3Y5K2</accession>
<dbReference type="GO" id="GO:0015288">
    <property type="term" value="F:porin activity"/>
    <property type="evidence" value="ECO:0007669"/>
    <property type="project" value="TreeGrafter"/>
</dbReference>
<proteinExistence type="inferred from homology"/>
<evidence type="ECO:0000256" key="8">
    <source>
        <dbReference type="SAM" id="Coils"/>
    </source>
</evidence>
<dbReference type="SUPFAM" id="SSF56954">
    <property type="entry name" value="Outer membrane efflux proteins (OEP)"/>
    <property type="match status" value="1"/>
</dbReference>
<dbReference type="GO" id="GO:0009279">
    <property type="term" value="C:cell outer membrane"/>
    <property type="evidence" value="ECO:0007669"/>
    <property type="project" value="UniProtKB-SubCell"/>
</dbReference>
<dbReference type="KEGG" id="ttz:FHG85_10575"/>
<comment type="similarity">
    <text evidence="2">Belongs to the outer membrane factor (OMF) (TC 1.B.17) family.</text>
</comment>
<evidence type="ECO:0000256" key="4">
    <source>
        <dbReference type="ARBA" id="ARBA00022452"/>
    </source>
</evidence>
<gene>
    <name evidence="10" type="ORF">FHG85_10575</name>
</gene>
<dbReference type="GO" id="GO:1990281">
    <property type="term" value="C:efflux pump complex"/>
    <property type="evidence" value="ECO:0007669"/>
    <property type="project" value="TreeGrafter"/>
</dbReference>
<dbReference type="InterPro" id="IPR003423">
    <property type="entry name" value="OMP_efflux"/>
</dbReference>
<keyword evidence="6" id="KW-0472">Membrane</keyword>
<evidence type="ECO:0000256" key="5">
    <source>
        <dbReference type="ARBA" id="ARBA00022692"/>
    </source>
</evidence>
<evidence type="ECO:0000256" key="1">
    <source>
        <dbReference type="ARBA" id="ARBA00004442"/>
    </source>
</evidence>
<reference evidence="10 11" key="1">
    <citation type="submission" date="2019-07" db="EMBL/GenBank/DDBJ databases">
        <title>Thalassofilum flectens gen. nov., sp. nov., a novel moderate thermophilic anaerobe from a shallow sea hot spring in Kunashir Island (Russia), representing a new family in the order Bacteroidales, and proposal of Thalassofilacea fam. nov.</title>
        <authorList>
            <person name="Kochetkova T.V."/>
            <person name="Podosokorskaya O.A."/>
            <person name="Novikov A."/>
            <person name="Elcheninov A.G."/>
            <person name="Toshchakov S.V."/>
            <person name="Kublanov I.V."/>
        </authorList>
    </citation>
    <scope>NUCLEOTIDE SEQUENCE [LARGE SCALE GENOMIC DNA]</scope>
    <source>
        <strain evidence="10 11">38-H</strain>
    </source>
</reference>
<dbReference type="Pfam" id="PF02321">
    <property type="entry name" value="OEP"/>
    <property type="match status" value="1"/>
</dbReference>
<dbReference type="Proteomes" id="UP000500961">
    <property type="component" value="Chromosome"/>
</dbReference>
<sequence>MKINIIILAVASCFCTVAFSQNSLQNYIELAEQNSPLLQKQENNKRIIDLDLKQFNAIYKAPNINLNSNAIFLPIISKDGNTNKLEWVSSGSSEYLGYDLGATNGGQFQAIISINQPLFTHKYIAAQQNKTDILQERNLSLTELTKAELKQVVTHQYILCVQSQKQKENIRNTIQVLEEQIQQMKALVNAGIYKLIDLKLLEIELENDQIEEERLNGSYLDNFNSLKLLCGINDSTLVRLDEVNLVLNSPTQTSSLFASQFKFDSLTLIVEQKIFNLKYLPQVGVFGDAGLNATYQPALNRLGFSVGVFLKWNLFDGHQRKTNDEKTIIQLSNIETDRKYFENQNDIRKKNILSQITNLDKQLRLIDKQLSEYNNLLELYKIEINQGLISVLELKTLIREISMKQQIKTNTLMAKEILINSYNYWNL</sequence>
<comment type="subcellular location">
    <subcellularLocation>
        <location evidence="1">Cell outer membrane</location>
    </subcellularLocation>
</comment>
<evidence type="ECO:0000256" key="3">
    <source>
        <dbReference type="ARBA" id="ARBA00022448"/>
    </source>
</evidence>
<dbReference type="PANTHER" id="PTHR30026">
    <property type="entry name" value="OUTER MEMBRANE PROTEIN TOLC"/>
    <property type="match status" value="1"/>
</dbReference>
<keyword evidence="5" id="KW-0812">Transmembrane</keyword>
<dbReference type="EMBL" id="CP041345">
    <property type="protein sequence ID" value="QKG80689.1"/>
    <property type="molecule type" value="Genomic_DNA"/>
</dbReference>
<keyword evidence="8" id="KW-0175">Coiled coil</keyword>
<keyword evidence="11" id="KW-1185">Reference proteome</keyword>
<keyword evidence="7" id="KW-0998">Cell outer membrane</keyword>